<keyword evidence="9" id="KW-1185">Reference proteome</keyword>
<evidence type="ECO:0000313" key="8">
    <source>
        <dbReference type="EMBL" id="MBB6482328.1"/>
    </source>
</evidence>
<name>A0A841RIH5_9SPIO</name>
<keyword evidence="4" id="KW-0479">Metal-binding</keyword>
<dbReference type="InterPro" id="IPR032466">
    <property type="entry name" value="Metal_Hydrolase"/>
</dbReference>
<keyword evidence="6" id="KW-0862">Zinc</keyword>
<dbReference type="GO" id="GO:0043103">
    <property type="term" value="P:hypoxanthine salvage"/>
    <property type="evidence" value="ECO:0007669"/>
    <property type="project" value="TreeGrafter"/>
</dbReference>
<dbReference type="Gene3D" id="3.20.20.140">
    <property type="entry name" value="Metal-dependent hydrolases"/>
    <property type="match status" value="1"/>
</dbReference>
<dbReference type="PANTHER" id="PTHR11409">
    <property type="entry name" value="ADENOSINE DEAMINASE"/>
    <property type="match status" value="1"/>
</dbReference>
<dbReference type="GO" id="GO:0004000">
    <property type="term" value="F:adenosine deaminase activity"/>
    <property type="evidence" value="ECO:0007669"/>
    <property type="project" value="UniProtKB-ARBA"/>
</dbReference>
<proteinExistence type="inferred from homology"/>
<evidence type="ECO:0000256" key="5">
    <source>
        <dbReference type="ARBA" id="ARBA00022801"/>
    </source>
</evidence>
<feature type="domain" description="Adenosine deaminase" evidence="7">
    <location>
        <begin position="2"/>
        <end position="239"/>
    </location>
</feature>
<dbReference type="InterPro" id="IPR006330">
    <property type="entry name" value="Ado/ade_deaminase"/>
</dbReference>
<comment type="similarity">
    <text evidence="2">Belongs to the metallo-dependent hydrolases superfamily. Adenosine and AMP deaminases family.</text>
</comment>
<evidence type="ECO:0000256" key="3">
    <source>
        <dbReference type="ARBA" id="ARBA00012784"/>
    </source>
</evidence>
<evidence type="ECO:0000313" key="9">
    <source>
        <dbReference type="Proteomes" id="UP000587760"/>
    </source>
</evidence>
<comment type="cofactor">
    <cofactor evidence="1">
        <name>Zn(2+)</name>
        <dbReference type="ChEBI" id="CHEBI:29105"/>
    </cofactor>
</comment>
<dbReference type="Pfam" id="PF00962">
    <property type="entry name" value="A_deaminase"/>
    <property type="match status" value="1"/>
</dbReference>
<dbReference type="InterPro" id="IPR001365">
    <property type="entry name" value="A_deaminase_dom"/>
</dbReference>
<dbReference type="PANTHER" id="PTHR11409:SF43">
    <property type="entry name" value="ADENOSINE DEAMINASE"/>
    <property type="match status" value="1"/>
</dbReference>
<dbReference type="GO" id="GO:0006154">
    <property type="term" value="P:adenosine catabolic process"/>
    <property type="evidence" value="ECO:0007669"/>
    <property type="project" value="TreeGrafter"/>
</dbReference>
<dbReference type="EC" id="3.5.4.4" evidence="3"/>
<comment type="caution">
    <text evidence="8">The sequence shown here is derived from an EMBL/GenBank/DDBJ whole genome shotgun (WGS) entry which is preliminary data.</text>
</comment>
<evidence type="ECO:0000256" key="6">
    <source>
        <dbReference type="ARBA" id="ARBA00022833"/>
    </source>
</evidence>
<evidence type="ECO:0000256" key="1">
    <source>
        <dbReference type="ARBA" id="ARBA00001947"/>
    </source>
</evidence>
<dbReference type="GO" id="GO:0046103">
    <property type="term" value="P:inosine biosynthetic process"/>
    <property type="evidence" value="ECO:0007669"/>
    <property type="project" value="TreeGrafter"/>
</dbReference>
<protein>
    <recommendedName>
        <fullName evidence="3">adenosine deaminase</fullName>
        <ecNumber evidence="3">3.5.4.4</ecNumber>
    </recommendedName>
</protein>
<keyword evidence="5" id="KW-0378">Hydrolase</keyword>
<dbReference type="GO" id="GO:0005829">
    <property type="term" value="C:cytosol"/>
    <property type="evidence" value="ECO:0007669"/>
    <property type="project" value="TreeGrafter"/>
</dbReference>
<dbReference type="GO" id="GO:0046872">
    <property type="term" value="F:metal ion binding"/>
    <property type="evidence" value="ECO:0007669"/>
    <property type="project" value="UniProtKB-KW"/>
</dbReference>
<sequence>MRFAPEHFAEYNDFDRIEVVKTVINAADRAAKEINLPINYLLTYNRMFQTAEQMIEQHKKIDKLEIPSIVGIDLAGDEVNYAPELYIPFFDYIKGLNKYKIDIHAGEITGPDQVWSAIEKLHADRIGHGISAIKDTKLLEYLKKNDIYLCQCITSNFQTGSWVDSPSHPLNDLYKMGYPVCINSDDPSVQDADLTDDYLKCVEYFDFSAEDFYKLNINAINASFISENEKRILISKFDKEYKVFLEKLK</sequence>
<accession>A0A841RIH5</accession>
<evidence type="ECO:0000259" key="7">
    <source>
        <dbReference type="Pfam" id="PF00962"/>
    </source>
</evidence>
<reference evidence="8 9" key="1">
    <citation type="submission" date="2020-08" db="EMBL/GenBank/DDBJ databases">
        <title>Genomic Encyclopedia of Type Strains, Phase IV (KMG-IV): sequencing the most valuable type-strain genomes for metagenomic binning, comparative biology and taxonomic classification.</title>
        <authorList>
            <person name="Goeker M."/>
        </authorList>
    </citation>
    <scope>NUCLEOTIDE SEQUENCE [LARGE SCALE GENOMIC DNA]</scope>
    <source>
        <strain evidence="8 9">DSM 2461</strain>
    </source>
</reference>
<gene>
    <name evidence="8" type="ORF">HNR50_004021</name>
</gene>
<dbReference type="EMBL" id="JACHGJ010000011">
    <property type="protein sequence ID" value="MBB6482328.1"/>
    <property type="molecule type" value="Genomic_DNA"/>
</dbReference>
<evidence type="ECO:0000256" key="2">
    <source>
        <dbReference type="ARBA" id="ARBA00006676"/>
    </source>
</evidence>
<dbReference type="SUPFAM" id="SSF51556">
    <property type="entry name" value="Metallo-dependent hydrolases"/>
    <property type="match status" value="1"/>
</dbReference>
<organism evidence="8 9">
    <name type="scientific">Spirochaeta isovalerica</name>
    <dbReference type="NCBI Taxonomy" id="150"/>
    <lineage>
        <taxon>Bacteria</taxon>
        <taxon>Pseudomonadati</taxon>
        <taxon>Spirochaetota</taxon>
        <taxon>Spirochaetia</taxon>
        <taxon>Spirochaetales</taxon>
        <taxon>Spirochaetaceae</taxon>
        <taxon>Spirochaeta</taxon>
    </lineage>
</organism>
<dbReference type="Proteomes" id="UP000587760">
    <property type="component" value="Unassembled WGS sequence"/>
</dbReference>
<dbReference type="AlphaFoldDB" id="A0A841RIH5"/>
<evidence type="ECO:0000256" key="4">
    <source>
        <dbReference type="ARBA" id="ARBA00022723"/>
    </source>
</evidence>